<dbReference type="EMBL" id="JAODUP010000569">
    <property type="protein sequence ID" value="KAK2147129.1"/>
    <property type="molecule type" value="Genomic_DNA"/>
</dbReference>
<keyword evidence="15" id="KW-0539">Nucleus</keyword>
<reference evidence="19" key="1">
    <citation type="journal article" date="2023" name="Mol. Biol. Evol.">
        <title>Third-Generation Sequencing Reveals the Adaptive Role of the Epigenome in Three Deep-Sea Polychaetes.</title>
        <authorList>
            <person name="Perez M."/>
            <person name="Aroh O."/>
            <person name="Sun Y."/>
            <person name="Lan Y."/>
            <person name="Juniper S.K."/>
            <person name="Young C.R."/>
            <person name="Angers B."/>
            <person name="Qian P.Y."/>
        </authorList>
    </citation>
    <scope>NUCLEOTIDE SEQUENCE</scope>
    <source>
        <strain evidence="19">P08H-3</strain>
    </source>
</reference>
<dbReference type="PANTHER" id="PTHR13367">
    <property type="entry name" value="UBIQUITIN THIOESTERASE"/>
    <property type="match status" value="1"/>
</dbReference>
<keyword evidence="12" id="KW-0378">Hydrolase</keyword>
<dbReference type="GO" id="GO:0008270">
    <property type="term" value="F:zinc ion binding"/>
    <property type="evidence" value="ECO:0007669"/>
    <property type="project" value="UniProtKB-KW"/>
</dbReference>
<dbReference type="AlphaFoldDB" id="A0AAD9MY01"/>
<sequence>METKGSQAISKKKRLPTSLSKSNMQMSEALRKKLEYHVFLHSQQHHNCPFIIGHMAWFSILLPDLTQEDKALQQLVKERLIDYKIQRNFESAKIINFSRTVHLFYPLNTAGDGNCLLHAVSLAIWGVPDEAMLLRRLVYLSLVEDFGNAFRKRWKSERMRLDNEQWNSEWDMVVQYAEDQEKTEHINQLPFEPLEEVHIFVLANVIQRPIVVVSESVVRSFKGSILGPNNFAGIYLPLMWDPSKCHRVPIILGYHNAHFVPLVNMSHSSQDSSAREYVIPLVNSNLEPLYIHFLSISEAKDANSILQKYLDVCEINWTKPDGLTLLLSARLEHKQIPKKYDLISDFIKIFKESLQESLTEKELPSLKQKDVISVSPEEHNEDSLFYTFVTKENNDDASKKTPTDNEMLTEAKLQQTKTQTEEQLREYDEPQTSPVYIGSEHHKCISSHCKYPGLLEYCGYCCQCFLKETNHVKLEFLEKQLSTANSRCQFMEQCRNLASVKTFPYCREHAAGHAPSSSHFEERQSAALEAYELSVTDYQCHFPGCTYAASKNTFPFCHEHKGKKSDLCHMELPQNNPLPRTHQQTKMVEGEFDYGALTSVLPHFCHHKMCINHASKMTFPYCHEHSQDLKHLDEDTEGISKSLSPNTKSGTVPPFIGQSVAVKNSKQMVLDHDNAMQKSSVRHLSSQHTKLNCSKHCLVPGCPLYCPPVLNDYCIEHHLLGRTNRVCCVDSCNNQGNAKKLGMCEECWLKACHDQKMLMNDTAEHGQAPVKEQFHTKDGQIDEINKTTLDAVLLCVGPQCSNKANPELGGLCDDCYSALSHFKQVKDETTTRKHGHPKPSGEDQLHDATEQSNLFEDLLEIEKNAHSSAKCSTEQCHNFGNPAKHGYCNSCYNQLFKRN</sequence>
<keyword evidence="13" id="KW-0788">Thiol protease</keyword>
<dbReference type="Proteomes" id="UP001208570">
    <property type="component" value="Unassembled WGS sequence"/>
</dbReference>
<comment type="subcellular location">
    <subcellularLocation>
        <location evidence="3">Cytoplasm</location>
    </subcellularLocation>
    <subcellularLocation>
        <location evidence="2">Nucleus</location>
    </subcellularLocation>
</comment>
<gene>
    <name evidence="19" type="ORF">LSH36_569g03017</name>
</gene>
<evidence type="ECO:0000256" key="15">
    <source>
        <dbReference type="ARBA" id="ARBA00023242"/>
    </source>
</evidence>
<dbReference type="GO" id="GO:0003677">
    <property type="term" value="F:DNA binding"/>
    <property type="evidence" value="ECO:0007669"/>
    <property type="project" value="InterPro"/>
</dbReference>
<dbReference type="Gene3D" id="4.10.240.30">
    <property type="match status" value="1"/>
</dbReference>
<evidence type="ECO:0000259" key="17">
    <source>
        <dbReference type="PROSITE" id="PS50802"/>
    </source>
</evidence>
<comment type="caution">
    <text evidence="19">The sequence shown here is derived from an EMBL/GenBank/DDBJ whole genome shotgun (WGS) entry which is preliminary data.</text>
</comment>
<keyword evidence="7" id="KW-0597">Phosphoprotein</keyword>
<organism evidence="19 20">
    <name type="scientific">Paralvinella palmiformis</name>
    <dbReference type="NCBI Taxonomy" id="53620"/>
    <lineage>
        <taxon>Eukaryota</taxon>
        <taxon>Metazoa</taxon>
        <taxon>Spiralia</taxon>
        <taxon>Lophotrochozoa</taxon>
        <taxon>Annelida</taxon>
        <taxon>Polychaeta</taxon>
        <taxon>Sedentaria</taxon>
        <taxon>Canalipalpata</taxon>
        <taxon>Terebellida</taxon>
        <taxon>Terebelliformia</taxon>
        <taxon>Alvinellidae</taxon>
        <taxon>Paralvinella</taxon>
    </lineage>
</organism>
<dbReference type="GO" id="GO:0016477">
    <property type="term" value="P:cell migration"/>
    <property type="evidence" value="ECO:0007669"/>
    <property type="project" value="TreeGrafter"/>
</dbReference>
<keyword evidence="20" id="KW-1185">Reference proteome</keyword>
<evidence type="ECO:0000259" key="18">
    <source>
        <dbReference type="PROSITE" id="PS51036"/>
    </source>
</evidence>
<dbReference type="PROSITE" id="PS51036">
    <property type="entry name" value="ZF_A20"/>
    <property type="match status" value="1"/>
</dbReference>
<evidence type="ECO:0000256" key="16">
    <source>
        <dbReference type="SAM" id="MobiDB-lite"/>
    </source>
</evidence>
<keyword evidence="6" id="KW-0963">Cytoplasm</keyword>
<evidence type="ECO:0000256" key="6">
    <source>
        <dbReference type="ARBA" id="ARBA00022490"/>
    </source>
</evidence>
<keyword evidence="8" id="KW-0645">Protease</keyword>
<dbReference type="GO" id="GO:0035523">
    <property type="term" value="P:protein K29-linked deubiquitination"/>
    <property type="evidence" value="ECO:0007669"/>
    <property type="project" value="TreeGrafter"/>
</dbReference>
<comment type="similarity">
    <text evidence="4">Belongs to the peptidase C64 family.</text>
</comment>
<dbReference type="GO" id="GO:0071947">
    <property type="term" value="P:protein deubiquitination involved in ubiquitin-dependent protein catabolic process"/>
    <property type="evidence" value="ECO:0007669"/>
    <property type="project" value="TreeGrafter"/>
</dbReference>
<dbReference type="PROSITE" id="PS50802">
    <property type="entry name" value="OTU"/>
    <property type="match status" value="1"/>
</dbReference>
<evidence type="ECO:0000256" key="5">
    <source>
        <dbReference type="ARBA" id="ARBA00012759"/>
    </source>
</evidence>
<evidence type="ECO:0000256" key="10">
    <source>
        <dbReference type="ARBA" id="ARBA00022771"/>
    </source>
</evidence>
<dbReference type="GO" id="GO:0004843">
    <property type="term" value="F:cysteine-type deubiquitinase activity"/>
    <property type="evidence" value="ECO:0007669"/>
    <property type="project" value="UniProtKB-EC"/>
</dbReference>
<dbReference type="GO" id="GO:0007010">
    <property type="term" value="P:cytoskeleton organization"/>
    <property type="evidence" value="ECO:0007669"/>
    <property type="project" value="TreeGrafter"/>
</dbReference>
<evidence type="ECO:0000256" key="13">
    <source>
        <dbReference type="ARBA" id="ARBA00022807"/>
    </source>
</evidence>
<keyword evidence="11" id="KW-0833">Ubl conjugation pathway</keyword>
<keyword evidence="10" id="KW-0863">Zinc-finger</keyword>
<dbReference type="PANTHER" id="PTHR13367:SF3">
    <property type="entry name" value="TUMOR NECROSIS FACTOR ALPHA-INDUCED PROTEIN 3"/>
    <property type="match status" value="1"/>
</dbReference>
<evidence type="ECO:0000313" key="19">
    <source>
        <dbReference type="EMBL" id="KAK2147129.1"/>
    </source>
</evidence>
<dbReference type="GO" id="GO:1990168">
    <property type="term" value="P:protein K33-linked deubiquitination"/>
    <property type="evidence" value="ECO:0007669"/>
    <property type="project" value="TreeGrafter"/>
</dbReference>
<evidence type="ECO:0000256" key="1">
    <source>
        <dbReference type="ARBA" id="ARBA00000707"/>
    </source>
</evidence>
<proteinExistence type="inferred from homology"/>
<evidence type="ECO:0000256" key="3">
    <source>
        <dbReference type="ARBA" id="ARBA00004496"/>
    </source>
</evidence>
<evidence type="ECO:0000256" key="12">
    <source>
        <dbReference type="ARBA" id="ARBA00022801"/>
    </source>
</evidence>
<dbReference type="SMART" id="SM00259">
    <property type="entry name" value="ZnF_A20"/>
    <property type="match status" value="3"/>
</dbReference>
<evidence type="ECO:0000256" key="7">
    <source>
        <dbReference type="ARBA" id="ARBA00022553"/>
    </source>
</evidence>
<evidence type="ECO:0000313" key="20">
    <source>
        <dbReference type="Proteomes" id="UP001208570"/>
    </source>
</evidence>
<evidence type="ECO:0000256" key="11">
    <source>
        <dbReference type="ARBA" id="ARBA00022786"/>
    </source>
</evidence>
<dbReference type="GO" id="GO:0070530">
    <property type="term" value="F:K63-linked polyubiquitin modification-dependent protein binding"/>
    <property type="evidence" value="ECO:0007669"/>
    <property type="project" value="TreeGrafter"/>
</dbReference>
<dbReference type="InterPro" id="IPR003323">
    <property type="entry name" value="OTU_dom"/>
</dbReference>
<evidence type="ECO:0000256" key="4">
    <source>
        <dbReference type="ARBA" id="ARBA00005865"/>
    </source>
</evidence>
<keyword evidence="14" id="KW-0862">Zinc</keyword>
<feature type="region of interest" description="Disordered" evidence="16">
    <location>
        <begin position="827"/>
        <end position="847"/>
    </location>
</feature>
<dbReference type="InterPro" id="IPR051346">
    <property type="entry name" value="OTU_Deubiquitinase"/>
</dbReference>
<name>A0AAD9MY01_9ANNE</name>
<evidence type="ECO:0000256" key="9">
    <source>
        <dbReference type="ARBA" id="ARBA00022723"/>
    </source>
</evidence>
<feature type="region of interest" description="Disordered" evidence="16">
    <location>
        <begin position="1"/>
        <end position="21"/>
    </location>
</feature>
<keyword evidence="9" id="KW-0479">Metal-binding</keyword>
<dbReference type="GO" id="GO:0005634">
    <property type="term" value="C:nucleus"/>
    <property type="evidence" value="ECO:0007669"/>
    <property type="project" value="UniProtKB-SubCell"/>
</dbReference>
<dbReference type="Pfam" id="PF02338">
    <property type="entry name" value="OTU"/>
    <property type="match status" value="1"/>
</dbReference>
<feature type="domain" description="OTU" evidence="17">
    <location>
        <begin position="104"/>
        <end position="265"/>
    </location>
</feature>
<dbReference type="Gene3D" id="3.90.70.80">
    <property type="match status" value="1"/>
</dbReference>
<evidence type="ECO:0000256" key="8">
    <source>
        <dbReference type="ARBA" id="ARBA00022670"/>
    </source>
</evidence>
<evidence type="ECO:0000256" key="14">
    <source>
        <dbReference type="ARBA" id="ARBA00022833"/>
    </source>
</evidence>
<accession>A0AAD9MY01</accession>
<protein>
    <recommendedName>
        <fullName evidence="5">ubiquitinyl hydrolase 1</fullName>
        <ecNumber evidence="5">3.4.19.12</ecNumber>
    </recommendedName>
</protein>
<comment type="catalytic activity">
    <reaction evidence="1">
        <text>Thiol-dependent hydrolysis of ester, thioester, amide, peptide and isopeptide bonds formed by the C-terminal Gly of ubiquitin (a 76-residue protein attached to proteins as an intracellular targeting signal).</text>
        <dbReference type="EC" id="3.4.19.12"/>
    </reaction>
</comment>
<dbReference type="GO" id="GO:0005737">
    <property type="term" value="C:cytoplasm"/>
    <property type="evidence" value="ECO:0007669"/>
    <property type="project" value="UniProtKB-SubCell"/>
</dbReference>
<dbReference type="EC" id="3.4.19.12" evidence="5"/>
<dbReference type="GO" id="GO:0030177">
    <property type="term" value="P:positive regulation of Wnt signaling pathway"/>
    <property type="evidence" value="ECO:0007669"/>
    <property type="project" value="TreeGrafter"/>
</dbReference>
<evidence type="ECO:0000256" key="2">
    <source>
        <dbReference type="ARBA" id="ARBA00004123"/>
    </source>
</evidence>
<feature type="domain" description="A20-type" evidence="18">
    <location>
        <begin position="865"/>
        <end position="899"/>
    </location>
</feature>
<dbReference type="InterPro" id="IPR002653">
    <property type="entry name" value="Znf_A20"/>
</dbReference>